<dbReference type="Gene3D" id="1.10.10.1510">
    <property type="match status" value="1"/>
</dbReference>
<proteinExistence type="predicted"/>
<dbReference type="AlphaFoldDB" id="I3UC69"/>
<keyword evidence="2" id="KW-1185">Reference proteome</keyword>
<evidence type="ECO:0000313" key="2">
    <source>
        <dbReference type="Proteomes" id="UP000005267"/>
    </source>
</evidence>
<dbReference type="STRING" id="1036672.TKWG_12190"/>
<dbReference type="HOGENOM" id="CLU_2893786_0_0_4"/>
<protein>
    <submittedName>
        <fullName evidence="1">NAD synthetase</fullName>
        <ecNumber evidence="1">6.3.5.1</ecNumber>
    </submittedName>
</protein>
<accession>I3UC69</accession>
<reference evidence="1 2" key="1">
    <citation type="journal article" date="2011" name="J. Bacteriol.">
        <title>Whole-genome shotgun sequencing of the sulfur-oxidizing chemoautotroph Tetrathiobacter kashmirensis.</title>
        <authorList>
            <person name="Ghosh W."/>
            <person name="George A."/>
            <person name="Agarwal A."/>
            <person name="Raj P."/>
            <person name="Alam M."/>
            <person name="Pyne P."/>
            <person name="Das Gupta S.K."/>
        </authorList>
    </citation>
    <scope>NUCLEOTIDE SEQUENCE [LARGE SCALE GENOMIC DNA]</scope>
    <source>
        <strain evidence="1 2">WT001</strain>
    </source>
</reference>
<dbReference type="GO" id="GO:0003952">
    <property type="term" value="F:NAD+ synthase (glutamine-hydrolyzing) activity"/>
    <property type="evidence" value="ECO:0007669"/>
    <property type="project" value="UniProtKB-EC"/>
</dbReference>
<evidence type="ECO:0000313" key="1">
    <source>
        <dbReference type="EMBL" id="AFK62607.1"/>
    </source>
</evidence>
<dbReference type="EC" id="6.3.5.1" evidence="1"/>
<sequence>MEHNDSVEAIVNTGLAREDVEKVARLLRINEYKRRQGSPGPKITTRAFGRDWRFPITNGYRF</sequence>
<dbReference type="EMBL" id="CP003555">
    <property type="protein sequence ID" value="AFK62607.1"/>
    <property type="molecule type" value="Genomic_DNA"/>
</dbReference>
<organism evidence="1 2">
    <name type="scientific">Advenella kashmirensis (strain DSM 17095 / LMG 22695 / WT001)</name>
    <name type="common">Tetrathiobacter kashmirensis</name>
    <dbReference type="NCBI Taxonomy" id="1036672"/>
    <lineage>
        <taxon>Bacteria</taxon>
        <taxon>Pseudomonadati</taxon>
        <taxon>Pseudomonadota</taxon>
        <taxon>Betaproteobacteria</taxon>
        <taxon>Burkholderiales</taxon>
        <taxon>Alcaligenaceae</taxon>
    </lineage>
</organism>
<dbReference type="Proteomes" id="UP000005267">
    <property type="component" value="Chromosome"/>
</dbReference>
<keyword evidence="1" id="KW-0436">Ligase</keyword>
<gene>
    <name evidence="1" type="ordered locus">TKWG_12190</name>
</gene>
<dbReference type="KEGG" id="aka:TKWG_12190"/>
<reference evidence="2" key="2">
    <citation type="journal article" date="2013" name="PLoS ONE">
        <title>Genome implosion elicits host-confinement in Alcaligenaceae: evidence from the comparative genomics of Tetrathiobacter kashmirensis, a pathogen in the making.</title>
        <authorList>
            <person name="Ghosh W."/>
            <person name="Alam M."/>
            <person name="Roy C."/>
            <person name="Pyne P."/>
            <person name="George A."/>
            <person name="Chakraborty R."/>
            <person name="Majumder S."/>
            <person name="Agarwal A."/>
            <person name="Chakraborty S."/>
            <person name="Majumdar S."/>
            <person name="Gupta S.K."/>
        </authorList>
    </citation>
    <scope>NUCLEOTIDE SEQUENCE [LARGE SCALE GENOMIC DNA]</scope>
    <source>
        <strain evidence="2">WT001</strain>
    </source>
</reference>
<name>I3UC69_ADVKW</name>